<dbReference type="Pfam" id="PF13400">
    <property type="entry name" value="Tad"/>
    <property type="match status" value="1"/>
</dbReference>
<keyword evidence="2" id="KW-0472">Membrane</keyword>
<evidence type="ECO:0000256" key="2">
    <source>
        <dbReference type="SAM" id="Phobius"/>
    </source>
</evidence>
<sequence length="227" mass="23976">MTRRRRHGDAGQAFPIYLTVVGGLLFLAFAYFAVGQAAVNRNGAQTAADAAALAAAQETRDQLADQWVLDVLDPGKWDAIFQGAGATDSCWRASQLAAMNDAGEVQCSPDGPLGYTVTVRANKSAGDSVIPATSTRRAHASARAVIEPLCTFERPTPTPTPEPSGEPTGQPTGEPTDPGGTDDPGDAEHPTLPTLTCDDDIHWKLDPDHLTDLPGPEDLFDVHLADH</sequence>
<reference evidence="4 5" key="1">
    <citation type="submission" date="2019-04" db="EMBL/GenBank/DDBJ databases">
        <title>Streptomyces lasaliensis sp.nov., an Actinomycete isolated from soil which produces the polyether antibiotic lasalocid.</title>
        <authorList>
            <person name="Erwin G."/>
            <person name="Haber C."/>
        </authorList>
    </citation>
    <scope>NUCLEOTIDE SEQUENCE [LARGE SCALE GENOMIC DNA]</scope>
    <source>
        <strain evidence="4 5">DSM 40089</strain>
    </source>
</reference>
<keyword evidence="2" id="KW-0812">Transmembrane</keyword>
<comment type="caution">
    <text evidence="4">The sequence shown here is derived from an EMBL/GenBank/DDBJ whole genome shotgun (WGS) entry which is preliminary data.</text>
</comment>
<accession>A0A4U5X713</accession>
<evidence type="ECO:0000256" key="1">
    <source>
        <dbReference type="SAM" id="MobiDB-lite"/>
    </source>
</evidence>
<name>A0A4U5X713_STRGB</name>
<dbReference type="Proteomes" id="UP000308632">
    <property type="component" value="Unassembled WGS sequence"/>
</dbReference>
<gene>
    <name evidence="4" type="ORF">E4U92_04235</name>
</gene>
<organism evidence="4 5">
    <name type="scientific">Streptomyces galbus</name>
    <dbReference type="NCBI Taxonomy" id="33898"/>
    <lineage>
        <taxon>Bacteria</taxon>
        <taxon>Bacillati</taxon>
        <taxon>Actinomycetota</taxon>
        <taxon>Actinomycetes</taxon>
        <taxon>Kitasatosporales</taxon>
        <taxon>Streptomycetaceae</taxon>
        <taxon>Streptomyces</taxon>
    </lineage>
</organism>
<feature type="compositionally biased region" description="Basic and acidic residues" evidence="1">
    <location>
        <begin position="199"/>
        <end position="211"/>
    </location>
</feature>
<feature type="region of interest" description="Disordered" evidence="1">
    <location>
        <begin position="147"/>
        <end position="227"/>
    </location>
</feature>
<dbReference type="AlphaFoldDB" id="A0A4U5X713"/>
<proteinExistence type="predicted"/>
<protein>
    <recommendedName>
        <fullName evidence="3">Putative Flp pilus-assembly TadG-like N-terminal domain-containing protein</fullName>
    </recommendedName>
</protein>
<dbReference type="RefSeq" id="WP_137298932.1">
    <property type="nucleotide sequence ID" value="NZ_BMVD01000010.1"/>
</dbReference>
<feature type="transmembrane region" description="Helical" evidence="2">
    <location>
        <begin position="12"/>
        <end position="34"/>
    </location>
</feature>
<evidence type="ECO:0000313" key="4">
    <source>
        <dbReference type="EMBL" id="TKT11038.1"/>
    </source>
</evidence>
<evidence type="ECO:0000259" key="3">
    <source>
        <dbReference type="Pfam" id="PF13400"/>
    </source>
</evidence>
<feature type="domain" description="Putative Flp pilus-assembly TadG-like N-terminal" evidence="3">
    <location>
        <begin position="11"/>
        <end position="57"/>
    </location>
</feature>
<dbReference type="EMBL" id="SZPR01000007">
    <property type="protein sequence ID" value="TKT11038.1"/>
    <property type="molecule type" value="Genomic_DNA"/>
</dbReference>
<dbReference type="InterPro" id="IPR028087">
    <property type="entry name" value="Tad_N"/>
</dbReference>
<feature type="compositionally biased region" description="Low complexity" evidence="1">
    <location>
        <begin position="165"/>
        <end position="181"/>
    </location>
</feature>
<evidence type="ECO:0000313" key="5">
    <source>
        <dbReference type="Proteomes" id="UP000308632"/>
    </source>
</evidence>
<keyword evidence="2" id="KW-1133">Transmembrane helix</keyword>